<dbReference type="GO" id="GO:0009228">
    <property type="term" value="P:thiamine biosynthetic process"/>
    <property type="evidence" value="ECO:0007669"/>
    <property type="project" value="InterPro"/>
</dbReference>
<evidence type="ECO:0000256" key="5">
    <source>
        <dbReference type="ARBA" id="ARBA00022777"/>
    </source>
</evidence>
<reference evidence="8 9" key="1">
    <citation type="submission" date="2016-02" db="EMBL/GenBank/DDBJ databases">
        <authorList>
            <consortium name="Pathogen Informatics"/>
        </authorList>
    </citation>
    <scope>NUCLEOTIDE SEQUENCE [LARGE SCALE GENOMIC DNA]</scope>
    <source>
        <strain evidence="8 9">RC20</strain>
    </source>
</reference>
<comment type="pathway">
    <text evidence="1">Cofactor biosynthesis; thiamine diphosphate biosynthesis.</text>
</comment>
<evidence type="ECO:0000256" key="6">
    <source>
        <dbReference type="ARBA" id="ARBA00022840"/>
    </source>
</evidence>
<dbReference type="CDD" id="cd01169">
    <property type="entry name" value="HMPP_kinase"/>
    <property type="match status" value="1"/>
</dbReference>
<gene>
    <name evidence="8" type="primary">thiD_2</name>
    <name evidence="8" type="ORF">ERS672216_01578</name>
</gene>
<dbReference type="GO" id="GO:0008902">
    <property type="term" value="F:hydroxymethylpyrimidine kinase activity"/>
    <property type="evidence" value="ECO:0007669"/>
    <property type="project" value="UniProtKB-EC"/>
</dbReference>
<dbReference type="EMBL" id="FIZP01000010">
    <property type="protein sequence ID" value="CZE48743.1"/>
    <property type="molecule type" value="Genomic_DNA"/>
</dbReference>
<dbReference type="PANTHER" id="PTHR20858:SF17">
    <property type="entry name" value="HYDROXYMETHYLPYRIMIDINE_PHOSPHOMETHYLPYRIMIDINE KINASE THI20-RELATED"/>
    <property type="match status" value="1"/>
</dbReference>
<dbReference type="EC" id="2.7.1.49" evidence="2"/>
<dbReference type="InterPro" id="IPR004399">
    <property type="entry name" value="HMP/HMP-P_kinase_dom"/>
</dbReference>
<evidence type="ECO:0000259" key="7">
    <source>
        <dbReference type="Pfam" id="PF08543"/>
    </source>
</evidence>
<dbReference type="NCBIfam" id="TIGR00097">
    <property type="entry name" value="HMP-P_kinase"/>
    <property type="match status" value="1"/>
</dbReference>
<dbReference type="InterPro" id="IPR013749">
    <property type="entry name" value="PM/HMP-P_kinase-1"/>
</dbReference>
<accession>A0A128EKJ0</accession>
<keyword evidence="4" id="KW-0547">Nucleotide-binding</keyword>
<dbReference type="FunFam" id="3.40.1190.20:FF:000003">
    <property type="entry name" value="Phosphomethylpyrimidine kinase ThiD"/>
    <property type="match status" value="1"/>
</dbReference>
<dbReference type="GO" id="GO:0009229">
    <property type="term" value="P:thiamine diphosphate biosynthetic process"/>
    <property type="evidence" value="ECO:0007669"/>
    <property type="project" value="UniProtKB-UniPathway"/>
</dbReference>
<dbReference type="GO" id="GO:0005524">
    <property type="term" value="F:ATP binding"/>
    <property type="evidence" value="ECO:0007669"/>
    <property type="project" value="UniProtKB-KW"/>
</dbReference>
<protein>
    <recommendedName>
        <fullName evidence="2">hydroxymethylpyrimidine kinase</fullName>
        <ecNumber evidence="2">2.7.1.49</ecNumber>
    </recommendedName>
</protein>
<keyword evidence="6" id="KW-0067">ATP-binding</keyword>
<dbReference type="AlphaFoldDB" id="A0A128EKJ0"/>
<dbReference type="Pfam" id="PF08543">
    <property type="entry name" value="Phos_pyr_kin"/>
    <property type="match status" value="1"/>
</dbReference>
<dbReference type="PANTHER" id="PTHR20858">
    <property type="entry name" value="PHOSPHOMETHYLPYRIMIDINE KINASE"/>
    <property type="match status" value="1"/>
</dbReference>
<evidence type="ECO:0000313" key="8">
    <source>
        <dbReference type="EMBL" id="CZE48743.1"/>
    </source>
</evidence>
<dbReference type="InterPro" id="IPR029056">
    <property type="entry name" value="Ribokinase-like"/>
</dbReference>
<evidence type="ECO:0000256" key="2">
    <source>
        <dbReference type="ARBA" id="ARBA00012135"/>
    </source>
</evidence>
<keyword evidence="5 8" id="KW-0418">Kinase</keyword>
<dbReference type="GO" id="GO:0008972">
    <property type="term" value="F:phosphomethylpyrimidine kinase activity"/>
    <property type="evidence" value="ECO:0007669"/>
    <property type="project" value="InterPro"/>
</dbReference>
<evidence type="ECO:0000256" key="4">
    <source>
        <dbReference type="ARBA" id="ARBA00022741"/>
    </source>
</evidence>
<organism evidence="8 9">
    <name type="scientific">Campylobacter geochelonis</name>
    <dbReference type="NCBI Taxonomy" id="1780362"/>
    <lineage>
        <taxon>Bacteria</taxon>
        <taxon>Pseudomonadati</taxon>
        <taxon>Campylobacterota</taxon>
        <taxon>Epsilonproteobacteria</taxon>
        <taxon>Campylobacterales</taxon>
        <taxon>Campylobacteraceae</taxon>
        <taxon>Campylobacter</taxon>
    </lineage>
</organism>
<proteinExistence type="predicted"/>
<dbReference type="UniPathway" id="UPA00060">
    <property type="reaction ID" value="UER00138"/>
</dbReference>
<keyword evidence="9" id="KW-1185">Reference proteome</keyword>
<dbReference type="RefSeq" id="WP_075531784.1">
    <property type="nucleotide sequence ID" value="NZ_CP053844.1"/>
</dbReference>
<dbReference type="OrthoDB" id="9810880at2"/>
<evidence type="ECO:0000256" key="3">
    <source>
        <dbReference type="ARBA" id="ARBA00022679"/>
    </source>
</evidence>
<dbReference type="GO" id="GO:0005829">
    <property type="term" value="C:cytosol"/>
    <property type="evidence" value="ECO:0007669"/>
    <property type="project" value="TreeGrafter"/>
</dbReference>
<dbReference type="Gene3D" id="3.40.1190.20">
    <property type="match status" value="1"/>
</dbReference>
<name>A0A128EKJ0_9BACT</name>
<evidence type="ECO:0000313" key="9">
    <source>
        <dbReference type="Proteomes" id="UP000069632"/>
    </source>
</evidence>
<sequence length="261" mass="27981">MKNVLSIAGVDPSGGAGLIADLKVFIAHGVYAMGVVTATTAQNTKGLFGMELIEPKMISDGIDAIFDDIKVDAVKIGVVPSVEIIKATAASLKKVPNLPPVVLDPVMSCKNGDIWLEGESKKAIVEELFPLATVITPNKFEAQEILGKKLESKTDFENACKELLKFGCKNVYLKAGKVDGKSLDVFYNGTEFTYIENERIDTDSTHGSGCSLSSAIASNLANQMSAKDAALAANEYIFNAIKSAHKIGHGCNPVNHFYKFY</sequence>
<evidence type="ECO:0000256" key="1">
    <source>
        <dbReference type="ARBA" id="ARBA00004948"/>
    </source>
</evidence>
<feature type="domain" description="Pyridoxamine kinase/Phosphomethylpyrimidine kinase" evidence="7">
    <location>
        <begin position="11"/>
        <end position="255"/>
    </location>
</feature>
<dbReference type="Proteomes" id="UP000069632">
    <property type="component" value="Unassembled WGS sequence"/>
</dbReference>
<keyword evidence="3 8" id="KW-0808">Transferase</keyword>
<dbReference type="SUPFAM" id="SSF53613">
    <property type="entry name" value="Ribokinase-like"/>
    <property type="match status" value="1"/>
</dbReference>